<keyword evidence="10" id="KW-1015">Disulfide bond</keyword>
<evidence type="ECO:0000256" key="8">
    <source>
        <dbReference type="ARBA" id="ARBA00023133"/>
    </source>
</evidence>
<feature type="transmembrane region" description="Helical" evidence="12">
    <location>
        <begin position="72"/>
        <end position="92"/>
    </location>
</feature>
<reference evidence="13" key="1">
    <citation type="journal article" date="2014" name="Int. J. Syst. Evol. Microbiol.">
        <title>Complete genome sequence of Corynebacterium casei LMG S-19264T (=DSM 44701T), isolated from a smear-ripened cheese.</title>
        <authorList>
            <consortium name="US DOE Joint Genome Institute (JGI-PGF)"/>
            <person name="Walter F."/>
            <person name="Albersmeier A."/>
            <person name="Kalinowski J."/>
            <person name="Ruckert C."/>
        </authorList>
    </citation>
    <scope>NUCLEOTIDE SEQUENCE</scope>
    <source>
        <strain evidence="13">NBRC 110071</strain>
    </source>
</reference>
<keyword evidence="7" id="KW-0408">Iron</keyword>
<feature type="transmembrane region" description="Helical" evidence="12">
    <location>
        <begin position="180"/>
        <end position="200"/>
    </location>
</feature>
<comment type="caution">
    <text evidence="13">The sequence shown here is derived from an EMBL/GenBank/DDBJ whole genome shotgun (WGS) entry which is preliminary data.</text>
</comment>
<dbReference type="RefSeq" id="WP_284380435.1">
    <property type="nucleotide sequence ID" value="NZ_BSNM01000011.1"/>
</dbReference>
<organism evidence="13 14">
    <name type="scientific">Litoribrevibacter albus</name>
    <dbReference type="NCBI Taxonomy" id="1473156"/>
    <lineage>
        <taxon>Bacteria</taxon>
        <taxon>Pseudomonadati</taxon>
        <taxon>Pseudomonadota</taxon>
        <taxon>Gammaproteobacteria</taxon>
        <taxon>Oceanospirillales</taxon>
        <taxon>Oceanospirillaceae</taxon>
        <taxon>Litoribrevibacter</taxon>
    </lineage>
</organism>
<evidence type="ECO:0000256" key="1">
    <source>
        <dbReference type="ARBA" id="ARBA00004141"/>
    </source>
</evidence>
<gene>
    <name evidence="13" type="ORF">GCM10007876_14610</name>
</gene>
<comment type="pathway">
    <text evidence="11">Porphyrin-containing compound metabolism.</text>
</comment>
<dbReference type="GO" id="GO:0016020">
    <property type="term" value="C:membrane"/>
    <property type="evidence" value="ECO:0007669"/>
    <property type="project" value="UniProtKB-SubCell"/>
</dbReference>
<dbReference type="AlphaFoldDB" id="A0AA37S875"/>
<dbReference type="GO" id="GO:0016491">
    <property type="term" value="F:oxidoreductase activity"/>
    <property type="evidence" value="ECO:0007669"/>
    <property type="project" value="UniProtKB-KW"/>
</dbReference>
<feature type="transmembrane region" description="Helical" evidence="12">
    <location>
        <begin position="315"/>
        <end position="336"/>
    </location>
</feature>
<keyword evidence="2" id="KW-1003">Cell membrane</keyword>
<feature type="transmembrane region" description="Helical" evidence="12">
    <location>
        <begin position="104"/>
        <end position="122"/>
    </location>
</feature>
<evidence type="ECO:0000313" key="13">
    <source>
        <dbReference type="EMBL" id="GLQ30982.1"/>
    </source>
</evidence>
<dbReference type="PANTHER" id="PTHR35457">
    <property type="entry name" value="HEME A SYNTHASE"/>
    <property type="match status" value="1"/>
</dbReference>
<feature type="transmembrane region" description="Helical" evidence="12">
    <location>
        <begin position="288"/>
        <end position="309"/>
    </location>
</feature>
<protein>
    <submittedName>
        <fullName evidence="13">Cytochrome b561</fullName>
    </submittedName>
</protein>
<dbReference type="InterPro" id="IPR050450">
    <property type="entry name" value="COX15/CtaA_HemeA_synthase"/>
</dbReference>
<keyword evidence="4" id="KW-0479">Metal-binding</keyword>
<feature type="transmembrane region" description="Helical" evidence="12">
    <location>
        <begin position="7"/>
        <end position="25"/>
    </location>
</feature>
<sequence length="372" mass="40807">MIRLTNIALVLVFIVIGLGALTRLLDAGLGCPDWPGCYGFLTPPNHSEHIEIAESLYPETPVVRHQAWMEMVHRYAAGSLGLIIFTLTWLGYRSKKPSIPRVRFITTALSLIVILQAAFGMWTVTLKLWPPVVTLHLLGGFMTFGLLIWLRLTLIPSRSTNVPETSSTSKIPTKPPLKRLHTFGLLVFIVLVAQISLGAWTSSNYAGLACPDFPTCQNQWLEHTSLEKAFSIPTYDDLSFLHGRTDAQTRVSIQVFHRIGAMITTVLLSVFLILLMRSQHSLRKPLTLAVASLLGLQIGLGILSAVWLLPLPIALAHNLVAALLFGSFITTLHFVIQVPITVEDPLKSSHSTTSSIGKSQEVVDGNAIPSNS</sequence>
<evidence type="ECO:0000256" key="4">
    <source>
        <dbReference type="ARBA" id="ARBA00022723"/>
    </source>
</evidence>
<proteinExistence type="predicted"/>
<evidence type="ECO:0000256" key="3">
    <source>
        <dbReference type="ARBA" id="ARBA00022692"/>
    </source>
</evidence>
<name>A0AA37S875_9GAMM</name>
<keyword evidence="14" id="KW-1185">Reference proteome</keyword>
<evidence type="ECO:0000256" key="6">
    <source>
        <dbReference type="ARBA" id="ARBA00023002"/>
    </source>
</evidence>
<reference evidence="13" key="2">
    <citation type="submission" date="2023-01" db="EMBL/GenBank/DDBJ databases">
        <title>Draft genome sequence of Litoribrevibacter albus strain NBRC 110071.</title>
        <authorList>
            <person name="Sun Q."/>
            <person name="Mori K."/>
        </authorList>
    </citation>
    <scope>NUCLEOTIDE SEQUENCE</scope>
    <source>
        <strain evidence="13">NBRC 110071</strain>
    </source>
</reference>
<dbReference type="EMBL" id="BSNM01000011">
    <property type="protein sequence ID" value="GLQ30982.1"/>
    <property type="molecule type" value="Genomic_DNA"/>
</dbReference>
<dbReference type="GO" id="GO:0046872">
    <property type="term" value="F:metal ion binding"/>
    <property type="evidence" value="ECO:0007669"/>
    <property type="project" value="UniProtKB-KW"/>
</dbReference>
<dbReference type="InterPro" id="IPR003780">
    <property type="entry name" value="COX15/CtaA_fam"/>
</dbReference>
<accession>A0AA37S875</accession>
<evidence type="ECO:0000256" key="10">
    <source>
        <dbReference type="ARBA" id="ARBA00023157"/>
    </source>
</evidence>
<evidence type="ECO:0000256" key="2">
    <source>
        <dbReference type="ARBA" id="ARBA00022475"/>
    </source>
</evidence>
<evidence type="ECO:0000256" key="7">
    <source>
        <dbReference type="ARBA" id="ARBA00023004"/>
    </source>
</evidence>
<evidence type="ECO:0000256" key="11">
    <source>
        <dbReference type="ARBA" id="ARBA00023444"/>
    </source>
</evidence>
<evidence type="ECO:0000313" key="14">
    <source>
        <dbReference type="Proteomes" id="UP001161389"/>
    </source>
</evidence>
<keyword evidence="6" id="KW-0560">Oxidoreductase</keyword>
<evidence type="ECO:0000256" key="12">
    <source>
        <dbReference type="SAM" id="Phobius"/>
    </source>
</evidence>
<dbReference type="Pfam" id="PF02628">
    <property type="entry name" value="COX15-CtaA"/>
    <property type="match status" value="1"/>
</dbReference>
<keyword evidence="3 12" id="KW-0812">Transmembrane</keyword>
<dbReference type="GO" id="GO:0006784">
    <property type="term" value="P:heme A biosynthetic process"/>
    <property type="evidence" value="ECO:0007669"/>
    <property type="project" value="InterPro"/>
</dbReference>
<evidence type="ECO:0000256" key="9">
    <source>
        <dbReference type="ARBA" id="ARBA00023136"/>
    </source>
</evidence>
<evidence type="ECO:0000256" key="5">
    <source>
        <dbReference type="ARBA" id="ARBA00022989"/>
    </source>
</evidence>
<feature type="transmembrane region" description="Helical" evidence="12">
    <location>
        <begin position="255"/>
        <end position="276"/>
    </location>
</feature>
<feature type="transmembrane region" description="Helical" evidence="12">
    <location>
        <begin position="128"/>
        <end position="150"/>
    </location>
</feature>
<dbReference type="Proteomes" id="UP001161389">
    <property type="component" value="Unassembled WGS sequence"/>
</dbReference>
<comment type="subcellular location">
    <subcellularLocation>
        <location evidence="1">Membrane</location>
        <topology evidence="1">Multi-pass membrane protein</topology>
    </subcellularLocation>
</comment>
<dbReference type="PANTHER" id="PTHR35457:SF1">
    <property type="entry name" value="HEME A SYNTHASE"/>
    <property type="match status" value="1"/>
</dbReference>
<keyword evidence="9 12" id="KW-0472">Membrane</keyword>
<keyword evidence="8" id="KW-0350">Heme biosynthesis</keyword>
<keyword evidence="5 12" id="KW-1133">Transmembrane helix</keyword>